<dbReference type="InterPro" id="IPR057691">
    <property type="entry name" value="DUF7931"/>
</dbReference>
<organism evidence="2 3">
    <name type="scientific">Thiohalophilus thiocyanatoxydans</name>
    <dbReference type="NCBI Taxonomy" id="381308"/>
    <lineage>
        <taxon>Bacteria</taxon>
        <taxon>Pseudomonadati</taxon>
        <taxon>Pseudomonadota</taxon>
        <taxon>Gammaproteobacteria</taxon>
        <taxon>Thiohalomonadales</taxon>
        <taxon>Thiohalophilaceae</taxon>
        <taxon>Thiohalophilus</taxon>
    </lineage>
</organism>
<feature type="domain" description="DUF7931" evidence="1">
    <location>
        <begin position="28"/>
        <end position="174"/>
    </location>
</feature>
<comment type="caution">
    <text evidence="2">The sequence shown here is derived from an EMBL/GenBank/DDBJ whole genome shotgun (WGS) entry which is preliminary data.</text>
</comment>
<evidence type="ECO:0000313" key="3">
    <source>
        <dbReference type="Proteomes" id="UP000294914"/>
    </source>
</evidence>
<sequence length="176" mass="20788">MTQIHDTPALTRAEIGEQTGELTIDDSQDNYQTLLNMLNKGRRSLSVYSRYLDGKLYDQQEFNEALRRLATRHPQSRIRILIRDIDPLVKSGHRLIELSRHLSSSMEIREIHKEYANNLESFFIVDERAVLHRQQADRYQGIVNYNDPKLAHYLLQHFNEVWDHSQVPTDARRLHL</sequence>
<accession>A0A4V3H4F2</accession>
<dbReference type="Proteomes" id="UP000294914">
    <property type="component" value="Unassembled WGS sequence"/>
</dbReference>
<dbReference type="Pfam" id="PF25559">
    <property type="entry name" value="DUF7931"/>
    <property type="match status" value="1"/>
</dbReference>
<name>A0A4V3H4F2_9GAMM</name>
<protein>
    <recommendedName>
        <fullName evidence="1">DUF7931 domain-containing protein</fullName>
    </recommendedName>
</protein>
<dbReference type="RefSeq" id="WP_166668780.1">
    <property type="nucleotide sequence ID" value="NZ_SOQX01000002.1"/>
</dbReference>
<evidence type="ECO:0000313" key="2">
    <source>
        <dbReference type="EMBL" id="TDY02775.1"/>
    </source>
</evidence>
<proteinExistence type="predicted"/>
<dbReference type="EMBL" id="SOQX01000002">
    <property type="protein sequence ID" value="TDY02775.1"/>
    <property type="molecule type" value="Genomic_DNA"/>
</dbReference>
<dbReference type="AlphaFoldDB" id="A0A4V3H4F2"/>
<dbReference type="SUPFAM" id="SSF56024">
    <property type="entry name" value="Phospholipase D/nuclease"/>
    <property type="match status" value="1"/>
</dbReference>
<evidence type="ECO:0000259" key="1">
    <source>
        <dbReference type="Pfam" id="PF25559"/>
    </source>
</evidence>
<gene>
    <name evidence="2" type="ORF">EDC23_1156</name>
</gene>
<reference evidence="2 3" key="1">
    <citation type="submission" date="2019-03" db="EMBL/GenBank/DDBJ databases">
        <title>Genomic Encyclopedia of Type Strains, Phase IV (KMG-IV): sequencing the most valuable type-strain genomes for metagenomic binning, comparative biology and taxonomic classification.</title>
        <authorList>
            <person name="Goeker M."/>
        </authorList>
    </citation>
    <scope>NUCLEOTIDE SEQUENCE [LARGE SCALE GENOMIC DNA]</scope>
    <source>
        <strain evidence="2 3">DSM 16326</strain>
    </source>
</reference>
<keyword evidence="3" id="KW-1185">Reference proteome</keyword>